<evidence type="ECO:0000313" key="32">
    <source>
        <dbReference type="Proteomes" id="UP001604336"/>
    </source>
</evidence>
<dbReference type="InterPro" id="IPR036389">
    <property type="entry name" value="RNase_III_sf"/>
</dbReference>
<dbReference type="FunFam" id="3.40.50.300:FF:000420">
    <property type="entry name" value="Endoribonuclease dicer-like 1"/>
    <property type="match status" value="1"/>
</dbReference>
<dbReference type="GO" id="GO:0006260">
    <property type="term" value="P:DNA replication"/>
    <property type="evidence" value="ECO:0007669"/>
    <property type="project" value="UniProtKB-KW"/>
</dbReference>
<dbReference type="CDD" id="cd17756">
    <property type="entry name" value="MCM5"/>
    <property type="match status" value="1"/>
</dbReference>
<dbReference type="InterPro" id="IPR031327">
    <property type="entry name" value="MCM"/>
</dbReference>
<dbReference type="Pfam" id="PF00636">
    <property type="entry name" value="Ribonuclease_3"/>
    <property type="match status" value="2"/>
</dbReference>
<evidence type="ECO:0000256" key="17">
    <source>
        <dbReference type="ARBA" id="ARBA00023125"/>
    </source>
</evidence>
<dbReference type="GO" id="GO:0003678">
    <property type="term" value="F:DNA helicase activity"/>
    <property type="evidence" value="ECO:0007669"/>
    <property type="project" value="UniProtKB-EC"/>
</dbReference>
<evidence type="ECO:0000256" key="1">
    <source>
        <dbReference type="ARBA" id="ARBA00001936"/>
    </source>
</evidence>
<dbReference type="InterPro" id="IPR054125">
    <property type="entry name" value="MCM5_C"/>
</dbReference>
<evidence type="ECO:0000259" key="25">
    <source>
        <dbReference type="PROSITE" id="PS50051"/>
    </source>
</evidence>
<dbReference type="PRINTS" id="PR01657">
    <property type="entry name" value="MCMFAMILY"/>
</dbReference>
<feature type="domain" description="MCM C-terminal AAA(+) ATPase" evidence="25">
    <location>
        <begin position="1857"/>
        <end position="2063"/>
    </location>
</feature>
<dbReference type="Gene3D" id="1.10.1520.10">
    <property type="entry name" value="Ribonuclease III domain"/>
    <property type="match status" value="2"/>
</dbReference>
<dbReference type="CDD" id="cd00593">
    <property type="entry name" value="RIBOc"/>
    <property type="match status" value="2"/>
</dbReference>
<evidence type="ECO:0000313" key="31">
    <source>
        <dbReference type="EMBL" id="KAL2481199.1"/>
    </source>
</evidence>
<evidence type="ECO:0000256" key="21">
    <source>
        <dbReference type="ARBA" id="ARBA00035116"/>
    </source>
</evidence>
<dbReference type="GO" id="GO:0046872">
    <property type="term" value="F:metal ion binding"/>
    <property type="evidence" value="ECO:0007669"/>
    <property type="project" value="UniProtKB-KW"/>
</dbReference>
<evidence type="ECO:0000256" key="15">
    <source>
        <dbReference type="ARBA" id="ARBA00022842"/>
    </source>
</evidence>
<dbReference type="Pfam" id="PF21933">
    <property type="entry name" value="MCM5_C"/>
    <property type="match status" value="1"/>
</dbReference>
<dbReference type="SMART" id="SM00490">
    <property type="entry name" value="HELICc"/>
    <property type="match status" value="1"/>
</dbReference>
<dbReference type="InterPro" id="IPR012340">
    <property type="entry name" value="NA-bd_OB-fold"/>
</dbReference>
<feature type="domain" description="Helicase C-terminal" evidence="30">
    <location>
        <begin position="382"/>
        <end position="539"/>
    </location>
</feature>
<dbReference type="InterPro" id="IPR011545">
    <property type="entry name" value="DEAD/DEAH_box_helicase_dom"/>
</dbReference>
<evidence type="ECO:0000256" key="12">
    <source>
        <dbReference type="ARBA" id="ARBA00022801"/>
    </source>
</evidence>
<evidence type="ECO:0000256" key="4">
    <source>
        <dbReference type="ARBA" id="ARBA00008010"/>
    </source>
</evidence>
<dbReference type="SMART" id="SM00487">
    <property type="entry name" value="DEXDc"/>
    <property type="match status" value="1"/>
</dbReference>
<keyword evidence="20" id="KW-0131">Cell cycle</keyword>
<protein>
    <recommendedName>
        <fullName evidence="5">DNA helicase</fullName>
        <ecNumber evidence="5">3.6.4.12</ecNumber>
    </recommendedName>
</protein>
<dbReference type="InterPro" id="IPR041562">
    <property type="entry name" value="MCM_lid"/>
</dbReference>
<accession>A0ABD1QZB2</accession>
<dbReference type="PROSITE" id="PS50137">
    <property type="entry name" value="DS_RBD"/>
    <property type="match status" value="2"/>
</dbReference>
<dbReference type="SUPFAM" id="SSF69065">
    <property type="entry name" value="RNase III domain-like"/>
    <property type="match status" value="2"/>
</dbReference>
<evidence type="ECO:0000256" key="3">
    <source>
        <dbReference type="ARBA" id="ARBA00004123"/>
    </source>
</evidence>
<dbReference type="PROSITE" id="PS50821">
    <property type="entry name" value="PAZ"/>
    <property type="match status" value="1"/>
</dbReference>
<name>A0ABD1QZB2_9LAMI</name>
<dbReference type="InterPro" id="IPR001650">
    <property type="entry name" value="Helicase_C-like"/>
</dbReference>
<dbReference type="Gene3D" id="2.20.28.10">
    <property type="match status" value="1"/>
</dbReference>
<keyword evidence="16 23" id="KW-0694">RNA-binding</keyword>
<keyword evidence="18" id="KW-0943">RNA-mediated gene silencing</keyword>
<dbReference type="PROSITE" id="PS50142">
    <property type="entry name" value="RNASE_3_2"/>
    <property type="match status" value="2"/>
</dbReference>
<evidence type="ECO:0000256" key="24">
    <source>
        <dbReference type="RuleBase" id="RU004070"/>
    </source>
</evidence>
<keyword evidence="15" id="KW-0460">Magnesium</keyword>
<dbReference type="InterPro" id="IPR000999">
    <property type="entry name" value="RNase_III_dom"/>
</dbReference>
<feature type="domain" description="DRBM" evidence="26">
    <location>
        <begin position="1316"/>
        <end position="1382"/>
    </location>
</feature>
<evidence type="ECO:0000256" key="13">
    <source>
        <dbReference type="ARBA" id="ARBA00022806"/>
    </source>
</evidence>
<dbReference type="InterPro" id="IPR027417">
    <property type="entry name" value="P-loop_NTPase"/>
</dbReference>
<dbReference type="PROSITE" id="PS00517">
    <property type="entry name" value="RNASE_3_1"/>
    <property type="match status" value="1"/>
</dbReference>
<keyword evidence="12" id="KW-0378">Hydrolase</keyword>
<dbReference type="GO" id="GO:0031047">
    <property type="term" value="P:regulatory ncRNA-mediated gene silencing"/>
    <property type="evidence" value="ECO:0007669"/>
    <property type="project" value="UniProtKB-KW"/>
</dbReference>
<dbReference type="EMBL" id="JBFOLK010000010">
    <property type="protein sequence ID" value="KAL2481199.1"/>
    <property type="molecule type" value="Genomic_DNA"/>
</dbReference>
<dbReference type="InterPro" id="IPR014001">
    <property type="entry name" value="Helicase_ATP-bd"/>
</dbReference>
<comment type="caution">
    <text evidence="31">The sequence shown here is derived from an EMBL/GenBank/DDBJ whole genome shotgun (WGS) entry which is preliminary data.</text>
</comment>
<dbReference type="GO" id="GO:0005524">
    <property type="term" value="F:ATP binding"/>
    <property type="evidence" value="ECO:0007669"/>
    <property type="project" value="UniProtKB-KW"/>
</dbReference>
<evidence type="ECO:0000256" key="19">
    <source>
        <dbReference type="ARBA" id="ARBA00023242"/>
    </source>
</evidence>
<dbReference type="CDD" id="cd18034">
    <property type="entry name" value="DEXHc_dicer"/>
    <property type="match status" value="1"/>
</dbReference>
<keyword evidence="11" id="KW-0255">Endonuclease</keyword>
<dbReference type="EC" id="3.6.4.12" evidence="5"/>
<dbReference type="SMART" id="SM00949">
    <property type="entry name" value="PAZ"/>
    <property type="match status" value="1"/>
</dbReference>
<dbReference type="PANTHER" id="PTHR14950:SF15">
    <property type="entry name" value="DICER-LIKE PROTEIN 4"/>
    <property type="match status" value="1"/>
</dbReference>
<gene>
    <name evidence="31" type="ORF">Adt_34165</name>
</gene>
<dbReference type="InterPro" id="IPR014720">
    <property type="entry name" value="dsRBD_dom"/>
</dbReference>
<dbReference type="Pfam" id="PF00270">
    <property type="entry name" value="DEAD"/>
    <property type="match status" value="1"/>
</dbReference>
<dbReference type="GO" id="GO:0003723">
    <property type="term" value="F:RNA binding"/>
    <property type="evidence" value="ECO:0007669"/>
    <property type="project" value="UniProtKB-UniRule"/>
</dbReference>
<dbReference type="SUPFAM" id="SSF50249">
    <property type="entry name" value="Nucleic acid-binding proteins"/>
    <property type="match status" value="1"/>
</dbReference>
<comment type="cofactor">
    <cofactor evidence="2">
        <name>Mg(2+)</name>
        <dbReference type="ChEBI" id="CHEBI:18420"/>
    </cofactor>
</comment>
<comment type="catalytic activity">
    <reaction evidence="22">
        <text>ATP + H2O = ADP + phosphate + H(+)</text>
        <dbReference type="Rhea" id="RHEA:13065"/>
        <dbReference type="ChEBI" id="CHEBI:15377"/>
        <dbReference type="ChEBI" id="CHEBI:15378"/>
        <dbReference type="ChEBI" id="CHEBI:30616"/>
        <dbReference type="ChEBI" id="CHEBI:43474"/>
        <dbReference type="ChEBI" id="CHEBI:456216"/>
        <dbReference type="EC" id="3.6.4.12"/>
    </reaction>
</comment>
<evidence type="ECO:0000256" key="22">
    <source>
        <dbReference type="ARBA" id="ARBA00047995"/>
    </source>
</evidence>
<dbReference type="FunFam" id="2.20.28.10:FF:000005">
    <property type="entry name" value="DNA helicase"/>
    <property type="match status" value="1"/>
</dbReference>
<evidence type="ECO:0000259" key="26">
    <source>
        <dbReference type="PROSITE" id="PS50137"/>
    </source>
</evidence>
<organism evidence="31 32">
    <name type="scientific">Abeliophyllum distichum</name>
    <dbReference type="NCBI Taxonomy" id="126358"/>
    <lineage>
        <taxon>Eukaryota</taxon>
        <taxon>Viridiplantae</taxon>
        <taxon>Streptophyta</taxon>
        <taxon>Embryophyta</taxon>
        <taxon>Tracheophyta</taxon>
        <taxon>Spermatophyta</taxon>
        <taxon>Magnoliopsida</taxon>
        <taxon>eudicotyledons</taxon>
        <taxon>Gunneridae</taxon>
        <taxon>Pentapetalae</taxon>
        <taxon>asterids</taxon>
        <taxon>lamiids</taxon>
        <taxon>Lamiales</taxon>
        <taxon>Oleaceae</taxon>
        <taxon>Forsythieae</taxon>
        <taxon>Abeliophyllum</taxon>
    </lineage>
</organism>
<dbReference type="GO" id="GO:0016787">
    <property type="term" value="F:hydrolase activity"/>
    <property type="evidence" value="ECO:0007669"/>
    <property type="project" value="UniProtKB-KW"/>
</dbReference>
<comment type="similarity">
    <text evidence="21">Belongs to the helicase family. Dicer subfamily.</text>
</comment>
<evidence type="ECO:0000256" key="14">
    <source>
        <dbReference type="ARBA" id="ARBA00022840"/>
    </source>
</evidence>
<evidence type="ECO:0000259" key="30">
    <source>
        <dbReference type="PROSITE" id="PS51194"/>
    </source>
</evidence>
<dbReference type="InterPro" id="IPR033762">
    <property type="entry name" value="MCM_OB"/>
</dbReference>
<dbReference type="PROSITE" id="PS51192">
    <property type="entry name" value="HELICASE_ATP_BIND_1"/>
    <property type="match status" value="1"/>
</dbReference>
<dbReference type="Gene3D" id="2.40.50.140">
    <property type="entry name" value="Nucleic acid-binding proteins"/>
    <property type="match status" value="1"/>
</dbReference>
<evidence type="ECO:0000259" key="27">
    <source>
        <dbReference type="PROSITE" id="PS50142"/>
    </source>
</evidence>
<feature type="domain" description="Helicase ATP-binding" evidence="29">
    <location>
        <begin position="51"/>
        <end position="224"/>
    </location>
</feature>
<evidence type="ECO:0000256" key="23">
    <source>
        <dbReference type="PROSITE-ProRule" id="PRU00266"/>
    </source>
</evidence>
<reference evidence="32" key="1">
    <citation type="submission" date="2024-07" db="EMBL/GenBank/DDBJ databases">
        <title>Two chromosome-level genome assemblies of Korean endemic species Abeliophyllum distichum and Forsythia ovata (Oleaceae).</title>
        <authorList>
            <person name="Jang H."/>
        </authorList>
    </citation>
    <scope>NUCLEOTIDE SEQUENCE [LARGE SCALE GENOMIC DNA]</scope>
</reference>
<proteinExistence type="inferred from homology"/>
<dbReference type="Gene3D" id="3.30.160.380">
    <property type="entry name" value="Dicer dimerisation domain"/>
    <property type="match status" value="1"/>
</dbReference>
<keyword evidence="13" id="KW-0347">Helicase</keyword>
<dbReference type="SUPFAM" id="SSF52540">
    <property type="entry name" value="P-loop containing nucleoside triphosphate hydrolases"/>
    <property type="match status" value="2"/>
</dbReference>
<evidence type="ECO:0000256" key="6">
    <source>
        <dbReference type="ARBA" id="ARBA00022705"/>
    </source>
</evidence>
<feature type="domain" description="PAZ" evidence="28">
    <location>
        <begin position="792"/>
        <end position="910"/>
    </location>
</feature>
<keyword evidence="7" id="KW-0540">Nuclease</keyword>
<evidence type="ECO:0000256" key="16">
    <source>
        <dbReference type="ARBA" id="ARBA00022884"/>
    </source>
</evidence>
<dbReference type="Gene3D" id="3.30.160.20">
    <property type="match status" value="2"/>
</dbReference>
<evidence type="ECO:0000259" key="28">
    <source>
        <dbReference type="PROSITE" id="PS50821"/>
    </source>
</evidence>
<dbReference type="FunFam" id="3.40.50.300:FF:000628">
    <property type="entry name" value="Endoribonuclease Dicer"/>
    <property type="match status" value="1"/>
</dbReference>
<dbReference type="GO" id="GO:0003677">
    <property type="term" value="F:DNA binding"/>
    <property type="evidence" value="ECO:0007669"/>
    <property type="project" value="UniProtKB-KW"/>
</dbReference>
<evidence type="ECO:0000259" key="29">
    <source>
        <dbReference type="PROSITE" id="PS51192"/>
    </source>
</evidence>
<evidence type="ECO:0000256" key="11">
    <source>
        <dbReference type="ARBA" id="ARBA00022759"/>
    </source>
</evidence>
<dbReference type="Pfam" id="PF17855">
    <property type="entry name" value="MCM_lid"/>
    <property type="match status" value="1"/>
</dbReference>
<dbReference type="InterPro" id="IPR018525">
    <property type="entry name" value="MCM_CS"/>
</dbReference>
<dbReference type="InterPro" id="IPR038248">
    <property type="entry name" value="Dicer_dimer_sf"/>
</dbReference>
<dbReference type="PRINTS" id="PR01661">
    <property type="entry name" value="MCMPROTEIN5"/>
</dbReference>
<dbReference type="InterPro" id="IPR003100">
    <property type="entry name" value="PAZ_dom"/>
</dbReference>
<comment type="cofactor">
    <cofactor evidence="1">
        <name>Mn(2+)</name>
        <dbReference type="ChEBI" id="CHEBI:29035"/>
    </cofactor>
</comment>
<dbReference type="GO" id="GO:0004519">
    <property type="term" value="F:endonuclease activity"/>
    <property type="evidence" value="ECO:0007669"/>
    <property type="project" value="UniProtKB-KW"/>
</dbReference>
<dbReference type="InterPro" id="IPR008048">
    <property type="entry name" value="MCM5"/>
</dbReference>
<dbReference type="Pfam" id="PF14551">
    <property type="entry name" value="MCM_N"/>
    <property type="match status" value="1"/>
</dbReference>
<dbReference type="Pfam" id="PF17207">
    <property type="entry name" value="MCM_OB"/>
    <property type="match status" value="1"/>
</dbReference>
<dbReference type="FunFam" id="1.10.1520.10:FF:000004">
    <property type="entry name" value="Endoribonuclease dicer-like 1"/>
    <property type="match status" value="1"/>
</dbReference>
<dbReference type="PANTHER" id="PTHR14950">
    <property type="entry name" value="DICER-RELATED"/>
    <property type="match status" value="1"/>
</dbReference>
<evidence type="ECO:0000256" key="18">
    <source>
        <dbReference type="ARBA" id="ARBA00023158"/>
    </source>
</evidence>
<dbReference type="PROSITE" id="PS51194">
    <property type="entry name" value="HELICASE_CTER"/>
    <property type="match status" value="1"/>
</dbReference>
<dbReference type="Pfam" id="PF14709">
    <property type="entry name" value="DND1_DSRM"/>
    <property type="match status" value="1"/>
</dbReference>
<dbReference type="InterPro" id="IPR027925">
    <property type="entry name" value="MCM_N"/>
</dbReference>
<dbReference type="GO" id="GO:0000347">
    <property type="term" value="C:THO complex"/>
    <property type="evidence" value="ECO:0007669"/>
    <property type="project" value="UniProtKB-ARBA"/>
</dbReference>
<evidence type="ECO:0000256" key="8">
    <source>
        <dbReference type="ARBA" id="ARBA00022723"/>
    </source>
</evidence>
<evidence type="ECO:0000256" key="10">
    <source>
        <dbReference type="ARBA" id="ARBA00022741"/>
    </source>
</evidence>
<dbReference type="FunFam" id="3.40.50.300:FF:000929">
    <property type="entry name" value="DNA helicase"/>
    <property type="match status" value="1"/>
</dbReference>
<dbReference type="SUPFAM" id="SSF54768">
    <property type="entry name" value="dsRNA-binding domain-like"/>
    <property type="match status" value="2"/>
</dbReference>
<dbReference type="SMART" id="SM00350">
    <property type="entry name" value="MCM"/>
    <property type="match status" value="1"/>
</dbReference>
<feature type="domain" description="RNase III" evidence="27">
    <location>
        <begin position="937"/>
        <end position="1105"/>
    </location>
</feature>
<evidence type="ECO:0000256" key="20">
    <source>
        <dbReference type="ARBA" id="ARBA00023306"/>
    </source>
</evidence>
<keyword evidence="10 24" id="KW-0547">Nucleotide-binding</keyword>
<dbReference type="Gene3D" id="3.40.50.300">
    <property type="entry name" value="P-loop containing nucleotide triphosphate hydrolases"/>
    <property type="match status" value="3"/>
</dbReference>
<keyword evidence="17 24" id="KW-0238">DNA-binding</keyword>
<dbReference type="Proteomes" id="UP001604336">
    <property type="component" value="Unassembled WGS sequence"/>
</dbReference>
<dbReference type="InterPro" id="IPR001208">
    <property type="entry name" value="MCM_dom"/>
</dbReference>
<dbReference type="SMART" id="SM00535">
    <property type="entry name" value="RIBOc"/>
    <property type="match status" value="2"/>
</dbReference>
<dbReference type="Gene3D" id="2.170.260.10">
    <property type="entry name" value="paz domain"/>
    <property type="match status" value="1"/>
</dbReference>
<dbReference type="PROSITE" id="PS00847">
    <property type="entry name" value="MCM_1"/>
    <property type="match status" value="1"/>
</dbReference>
<keyword evidence="19" id="KW-0539">Nucleus</keyword>
<keyword evidence="9" id="KW-0677">Repeat</keyword>
<dbReference type="SMART" id="SM00358">
    <property type="entry name" value="DSRM"/>
    <property type="match status" value="2"/>
</dbReference>
<keyword evidence="32" id="KW-1185">Reference proteome</keyword>
<dbReference type="PROSITE" id="PS50051">
    <property type="entry name" value="MCM_2"/>
    <property type="match status" value="1"/>
</dbReference>
<dbReference type="Pfam" id="PF00493">
    <property type="entry name" value="MCM"/>
    <property type="match status" value="1"/>
</dbReference>
<comment type="subcellular location">
    <subcellularLocation>
        <location evidence="3">Nucleus</location>
    </subcellularLocation>
</comment>
<evidence type="ECO:0000256" key="5">
    <source>
        <dbReference type="ARBA" id="ARBA00012551"/>
    </source>
</evidence>
<evidence type="ECO:0000256" key="9">
    <source>
        <dbReference type="ARBA" id="ARBA00022737"/>
    </source>
</evidence>
<comment type="similarity">
    <text evidence="4 24">Belongs to the MCM family.</text>
</comment>
<evidence type="ECO:0000256" key="2">
    <source>
        <dbReference type="ARBA" id="ARBA00001946"/>
    </source>
</evidence>
<feature type="domain" description="RNase III" evidence="27">
    <location>
        <begin position="1146"/>
        <end position="1290"/>
    </location>
</feature>
<dbReference type="Pfam" id="PF00271">
    <property type="entry name" value="Helicase_C"/>
    <property type="match status" value="1"/>
</dbReference>
<feature type="domain" description="DRBM" evidence="26">
    <location>
        <begin position="1503"/>
        <end position="1574"/>
    </location>
</feature>
<dbReference type="CDD" id="cd18802">
    <property type="entry name" value="SF2_C_dicer"/>
    <property type="match status" value="1"/>
</dbReference>
<keyword evidence="8" id="KW-0479">Metal-binding</keyword>
<keyword evidence="14 24" id="KW-0067">ATP-binding</keyword>
<evidence type="ECO:0000256" key="7">
    <source>
        <dbReference type="ARBA" id="ARBA00022722"/>
    </source>
</evidence>
<sequence>MGNGAASTSQAIEIIENGNSEQLSNLSLSVEQELGLEKDPRKIARKYQMDLCKKALEENIIVYLGTGCGKTHIAVLLMYEMGHLIKKPQKNICIFLAPTVALVEQQAKVIENSVDFKVKTYCGSSRGHYHWEKEIEEYEVLVMTPQILLHNLNHCFIRIEIIALLIFDECHYAQLESDHPYAEIMKVFYKPDMAKLPRIFGMTASPKLGKGGSIDSLEALLHAKIYSVEDKDELGEFVTSPKVNVYYYGSTENGYSSPQMIYVRKLEEIKHQCLSALRMDAVDRTPLKNTKKLLQRLHNNLIFCLTNLGLWGAIQASYIFLNGDHCERSVLVEAEGNCSDNDLCDNYLNQAASMFASDCREDGKETDLSCLEVLREPLFSRKLTRLIEILSNFRLQPNMKCIVFVNRIVTARSLSYILRNLKFISSWRCNFLVGVHSGLKSMSRKNTNIILEKFRSGEINLLIATKVGEEGLDIQTCCLVIRFDLPETVASFIQSRGRARMPQSEYAFLVDRSNPKEVNLIEHFTKDEAQMNEEISSREDCATINNVVERTYKVDATGATVSSVSSISLLHRYCSKLPHDEYFIPKPYFFYFNDADGMIISCQNKKINWRTSIQDFSDSDSCDDEESRIELHEMLVPAALREYWTEMGNSTCLSSYYIKICPNPVDRVYKRFGVFVKVPLPEEAGKMKLDLCLARGRSVMTELVPSGVARFDKDEIALAEKFQQMFLKVILDRSEFIPEYVLLENHDAYKSSSSTFYLMLPIIQHEYNKISVDWTTVKRCLSSPIFKHPGNSAGDEISQLKDYLHLANGCKSKKDVVNSLVYVPCKDTFFFIADIISEKDGCSSYNESKNHMEHYIESFDIHLLHPDQPLLKAKQLFVVNNLLRKKGYSESREKEEHFIELPPEICQLKIIGFSKDIGSSLSLIPSIMHRLESFLVAIELKDKLYASFPEGAEVTANRILEALTTERCGEKFSLERLEVLGDAFLKFAVGRHLFLKHDALDEGQLTRKRSNIVNNSNLLKLATRNNLPVYIRDQSFEPLHFNAYGRPCPVICSKDNEKSIHSRYCNRTNGTDAEVRCNKCHHWLRKKTIADVVEALVGAFIVDSGFKAATAFLKWIGIHVDVTASQLNKICLASTAFLPLADLTDISVLEKLLGYEFAHKGLLIQAFIHPSYNNHSGGCYQRLEFLGDAVLDYLITSYLYSAYPELKPGQLTDLRSMCVNNISFADVAGRWSFHKLIICDSKDLRDSMIKYVNSIGASASIKGQIEEQNCPKALGDLVESYMGALFLDTGLNLNQVWKIMLSLLDPIIDISKLRFNPLRELRELCQFYDWKLQFPSSKKDGKFSVEAKVNGNDISATACATSISRRAAKRMAAQKVFAHLKDQGHKLKSKSLEDVLKKSEKKEAKLIGCYDMTTSLTSEFGELKLHEAKVVDSKVSSLDEMPKRNWDTYSKPSRHPPLSNEASGCHGMRTIQNNCSNVASPAILLNTDCNSESQEIGAFHNGSAMSRLYEVCSANCWKPPIFECCKETGPDHKKEFTFKVVMEIDEMPGETFEFHGEPQSRKKDAAHNAANGALCRTFFPYREALVADPKCLLVNLADLISYDSDQTLPQLLRQNPADYLPLFETAAAEVLASLRSRVSGETGEMEEPETGEVQILLRSDQDPVSMRLLGAQYISKLVKISGIVIAASRTKAKATYVTLLCKNCKNVKVVPCRPGLGGAIVPRSCDHIPQPGEEPCPIDPWIVVPDRSKYVDQQTLKLQENPEDVPTGELPRNILLSVDRQLVQTIVPGTRLTIMGIYSIFQASNSSTSHKGAVAVRQPYIRVVGLEETSEANSRGPTNFTRDEIEEFKKFASDSNAYENICSKIAPSIFGHGDVKKAVASLLFGGSRKTLPDGVKLRGDINVLLLGDPSTAKSQFLKFVEKTAPIAVYTSGKGSSAAGLTASVIRDNSSREFYLEGGAMVLADGGVVCIDEFDKMRAEDRVAIHEAMEQQTISIAKAGITTVLNSRTSVLAAANPPSGRYDDLKTAQDNIDLQTTILSRFDLIFIVKDIRMYAQDKNIANHIIKVHASAIATTSDTRTSKEDNWLKRYIQYCRTECHPRLSESAASMLQQSYVKIRQDMRRQANETGEAAAIPITVRQLEAIVRLSEALARMRLSHVTNDNHVLEAIRLFNNATMDAARSGINQHINLTPEMANEIKQAETQIKRRMGIGSHISERRLIDELSRMGMNESIVRRALLIMHQRDEVEYKRERRVIVRKA</sequence>
<keyword evidence="6" id="KW-0235">DNA replication</keyword>